<dbReference type="InterPro" id="IPR005202">
    <property type="entry name" value="TF_GRAS"/>
</dbReference>
<dbReference type="EMBL" id="BAABME010000038">
    <property type="protein sequence ID" value="GAA0138824.1"/>
    <property type="molecule type" value="Genomic_DNA"/>
</dbReference>
<dbReference type="AlphaFoldDB" id="A0AAV3NHJ4"/>
<keyword evidence="1" id="KW-0805">Transcription regulation</keyword>
<comment type="caution">
    <text evidence="3">Lacks conserved residue(s) required for the propagation of feature annotation.</text>
</comment>
<protein>
    <submittedName>
        <fullName evidence="4">Uncharacterized protein</fullName>
    </submittedName>
</protein>
<dbReference type="PROSITE" id="PS50985">
    <property type="entry name" value="GRAS"/>
    <property type="match status" value="1"/>
</dbReference>
<evidence type="ECO:0000256" key="3">
    <source>
        <dbReference type="PROSITE-ProRule" id="PRU01191"/>
    </source>
</evidence>
<feature type="short sequence motif" description="LxCxE motif" evidence="3">
    <location>
        <begin position="134"/>
        <end position="138"/>
    </location>
</feature>
<feature type="short sequence motif" description="VHIID" evidence="3">
    <location>
        <begin position="243"/>
        <end position="247"/>
    </location>
</feature>
<accession>A0AAV3NHJ4</accession>
<feature type="region of interest" description="SAW" evidence="3">
    <location>
        <begin position="428"/>
        <end position="503"/>
    </location>
</feature>
<evidence type="ECO:0000313" key="4">
    <source>
        <dbReference type="EMBL" id="GAA0138824.1"/>
    </source>
</evidence>
<proteinExistence type="inferred from homology"/>
<evidence type="ECO:0000256" key="2">
    <source>
        <dbReference type="ARBA" id="ARBA00023163"/>
    </source>
</evidence>
<sequence length="505" mass="57430">MDGCFTFSLLDSFSQEFAIRRFCQARISLEKEEDNGGEMEIFDDQMELLSPRLCSTLEEELQFVDSLLNAEYYEIETDKPFEQHKEFFDQNHQQEVSDDRFYEDLPLSEMVAETETEVSCNVLDTGLHLVHSLLACAEAVGCRDTQLAKSLLDQIWHTVSNSGDPLQRVAYCFALGLKTRLSLLDNVKTKEIFKNSRDHSLTISTEARLEAFHFLHAATPFVAFGYMAANDAIFEAAKEKDFLHIIDLGMHHSLQWPNLIRNLASRTKGAPKSVRITAINEEQDALTGLESSMKVVIDEAASLGVCVEFCIIAEPVTSFLLTKENLGLREGEVLFVNSIMNLHKFVKDSRGSLKMILQAIKRLTPALMTVVEQDANHNGPFFLGRFLESLHYYSAIFDSLETSLPRESIERMKIEKFHFAQEIQNIVAYEGSDRFERHERVDQWRRQISRAGFQPEKLNALAQIRTMLHSAYAACHGYTVASEKGCLLLGWKGRSIMLATAWKVQ</sequence>
<evidence type="ECO:0000256" key="1">
    <source>
        <dbReference type="ARBA" id="ARBA00023015"/>
    </source>
</evidence>
<dbReference type="Proteomes" id="UP001454036">
    <property type="component" value="Unassembled WGS sequence"/>
</dbReference>
<dbReference type="PANTHER" id="PTHR31636">
    <property type="entry name" value="OSJNBA0084A10.13 PROTEIN-RELATED"/>
    <property type="match status" value="1"/>
</dbReference>
<gene>
    <name evidence="4" type="ORF">LIER_00494</name>
</gene>
<keyword evidence="2" id="KW-0804">Transcription</keyword>
<feature type="region of interest" description="PFYRE" evidence="3">
    <location>
        <begin position="334"/>
        <end position="425"/>
    </location>
</feature>
<evidence type="ECO:0000313" key="5">
    <source>
        <dbReference type="Proteomes" id="UP001454036"/>
    </source>
</evidence>
<keyword evidence="5" id="KW-1185">Reference proteome</keyword>
<comment type="similarity">
    <text evidence="3">Belongs to the GRAS family.</text>
</comment>
<comment type="caution">
    <text evidence="4">The sequence shown here is derived from an EMBL/GenBank/DDBJ whole genome shotgun (WGS) entry which is preliminary data.</text>
</comment>
<organism evidence="4 5">
    <name type="scientific">Lithospermum erythrorhizon</name>
    <name type="common">Purple gromwell</name>
    <name type="synonym">Lithospermum officinale var. erythrorhizon</name>
    <dbReference type="NCBI Taxonomy" id="34254"/>
    <lineage>
        <taxon>Eukaryota</taxon>
        <taxon>Viridiplantae</taxon>
        <taxon>Streptophyta</taxon>
        <taxon>Embryophyta</taxon>
        <taxon>Tracheophyta</taxon>
        <taxon>Spermatophyta</taxon>
        <taxon>Magnoliopsida</taxon>
        <taxon>eudicotyledons</taxon>
        <taxon>Gunneridae</taxon>
        <taxon>Pentapetalae</taxon>
        <taxon>asterids</taxon>
        <taxon>lamiids</taxon>
        <taxon>Boraginales</taxon>
        <taxon>Boraginaceae</taxon>
        <taxon>Boraginoideae</taxon>
        <taxon>Lithospermeae</taxon>
        <taxon>Lithospermum</taxon>
    </lineage>
</organism>
<dbReference type="Pfam" id="PF03514">
    <property type="entry name" value="GRAS"/>
    <property type="match status" value="1"/>
</dbReference>
<name>A0AAV3NHJ4_LITER</name>
<reference evidence="4 5" key="1">
    <citation type="submission" date="2024-01" db="EMBL/GenBank/DDBJ databases">
        <title>The complete chloroplast genome sequence of Lithospermum erythrorhizon: insights into the phylogenetic relationship among Boraginaceae species and the maternal lineages of purple gromwells.</title>
        <authorList>
            <person name="Okada T."/>
            <person name="Watanabe K."/>
        </authorList>
    </citation>
    <scope>NUCLEOTIDE SEQUENCE [LARGE SCALE GENOMIC DNA]</scope>
</reference>